<dbReference type="EMBL" id="PDUD01000025">
    <property type="protein sequence ID" value="PHN04614.1"/>
    <property type="molecule type" value="Genomic_DNA"/>
</dbReference>
<dbReference type="Proteomes" id="UP000223913">
    <property type="component" value="Unassembled WGS sequence"/>
</dbReference>
<reference evidence="2 3" key="1">
    <citation type="submission" date="2017-10" db="EMBL/GenBank/DDBJ databases">
        <title>The draft genome sequence of Lewinella nigricans NBRC 102662.</title>
        <authorList>
            <person name="Wang K."/>
        </authorList>
    </citation>
    <scope>NUCLEOTIDE SEQUENCE [LARGE SCALE GENOMIC DNA]</scope>
    <source>
        <strain evidence="2 3">NBRC 102662</strain>
    </source>
</reference>
<comment type="caution">
    <text evidence="2">The sequence shown here is derived from an EMBL/GenBank/DDBJ whole genome shotgun (WGS) entry which is preliminary data.</text>
</comment>
<name>A0A2D0N7X2_FLAN2</name>
<evidence type="ECO:0000256" key="1">
    <source>
        <dbReference type="SAM" id="Phobius"/>
    </source>
</evidence>
<gene>
    <name evidence="2" type="ORF">CRP01_21670</name>
</gene>
<accession>A0A2D0N7X2</accession>
<evidence type="ECO:0000313" key="3">
    <source>
        <dbReference type="Proteomes" id="UP000223913"/>
    </source>
</evidence>
<feature type="transmembrane region" description="Helical" evidence="1">
    <location>
        <begin position="18"/>
        <end position="35"/>
    </location>
</feature>
<keyword evidence="1" id="KW-1133">Transmembrane helix</keyword>
<evidence type="ECO:0000313" key="2">
    <source>
        <dbReference type="EMBL" id="PHN04614.1"/>
    </source>
</evidence>
<organism evidence="2 3">
    <name type="scientific">Flavilitoribacter nigricans (strain ATCC 23147 / DSM 23189 / NBRC 102662 / NCIMB 1420 / SS-2)</name>
    <name type="common">Lewinella nigricans</name>
    <dbReference type="NCBI Taxonomy" id="1122177"/>
    <lineage>
        <taxon>Bacteria</taxon>
        <taxon>Pseudomonadati</taxon>
        <taxon>Bacteroidota</taxon>
        <taxon>Saprospiria</taxon>
        <taxon>Saprospirales</taxon>
        <taxon>Lewinellaceae</taxon>
        <taxon>Flavilitoribacter</taxon>
    </lineage>
</organism>
<sequence>MKHVSNTSATNSRGSEKWLLLLVVIVGLGGLLLTFSSTPKEQRLDIEGIQLEGRMMSPSASAEVKEDYVLR</sequence>
<keyword evidence="1" id="KW-0472">Membrane</keyword>
<keyword evidence="3" id="KW-1185">Reference proteome</keyword>
<keyword evidence="1" id="KW-0812">Transmembrane</keyword>
<proteinExistence type="predicted"/>
<dbReference type="RefSeq" id="WP_099152187.1">
    <property type="nucleotide sequence ID" value="NZ_PDUD01000025.1"/>
</dbReference>
<protein>
    <submittedName>
        <fullName evidence="2">Uncharacterized protein</fullName>
    </submittedName>
</protein>
<dbReference type="AlphaFoldDB" id="A0A2D0N7X2"/>